<dbReference type="CDD" id="cd17320">
    <property type="entry name" value="MFS_MdfA_MDR_like"/>
    <property type="match status" value="1"/>
</dbReference>
<feature type="transmembrane region" description="Helical" evidence="8">
    <location>
        <begin position="88"/>
        <end position="109"/>
    </location>
</feature>
<name>A0ABQ3ART7_9ACTN</name>
<dbReference type="NCBIfam" id="TIGR00710">
    <property type="entry name" value="efflux_Bcr_CflA"/>
    <property type="match status" value="1"/>
</dbReference>
<accession>A0ABQ3ART7</accession>
<dbReference type="Gene3D" id="1.20.1720.10">
    <property type="entry name" value="Multidrug resistance protein D"/>
    <property type="match status" value="1"/>
</dbReference>
<evidence type="ECO:0000256" key="6">
    <source>
        <dbReference type="ARBA" id="ARBA00022989"/>
    </source>
</evidence>
<dbReference type="InterPro" id="IPR020846">
    <property type="entry name" value="MFS_dom"/>
</dbReference>
<sequence>MAALTALPSLSSDVYLPALPDVAGTFTTTAIVVQLTLTSCLVGMALGQLAVGPLSDRLGRRRPLLTGMTLYTIASQACALAPTAGTLIGLRFVQGAAGAAGIVIARAIIRDLYQGVKIAQVFSTLMLISGVAPVVAPLFGAQLLHVTDWRGIFTTLAVLGLLLIAAIAAGLLETLPVAAGRTHGIGLTQMRHLLTDRVFTGCLLAAAGAFAAFFAYLAASPFVLQDLYGATPQTYALLFGVNAAGMVGTGQLNGRVLVRRFPIHHIVTAGLALLFLAGLAMLILATGLLGHPNLAIVCVVLFVLISSLGLLIGNANALAMNRTSHAAGAASALLGSSGFLIGALVSPLAGITNSATPMALIQTLAAALALTAFAALTRERFTTHSHEQASPAN</sequence>
<gene>
    <name evidence="10" type="ORF">GCM10010326_66030</name>
</gene>
<dbReference type="PROSITE" id="PS50850">
    <property type="entry name" value="MFS"/>
    <property type="match status" value="1"/>
</dbReference>
<feature type="transmembrane region" description="Helical" evidence="8">
    <location>
        <begin position="63"/>
        <end position="82"/>
    </location>
</feature>
<evidence type="ECO:0000256" key="1">
    <source>
        <dbReference type="ARBA" id="ARBA00004651"/>
    </source>
</evidence>
<keyword evidence="4" id="KW-1003">Cell membrane</keyword>
<feature type="transmembrane region" description="Helical" evidence="8">
    <location>
        <begin position="152"/>
        <end position="177"/>
    </location>
</feature>
<dbReference type="PANTHER" id="PTHR23502:SF132">
    <property type="entry name" value="POLYAMINE TRANSPORTER 2-RELATED"/>
    <property type="match status" value="1"/>
</dbReference>
<evidence type="ECO:0000256" key="2">
    <source>
        <dbReference type="ARBA" id="ARBA00006236"/>
    </source>
</evidence>
<organism evidence="10 11">
    <name type="scientific">Streptomyces xanthochromogenes</name>
    <dbReference type="NCBI Taxonomy" id="67384"/>
    <lineage>
        <taxon>Bacteria</taxon>
        <taxon>Bacillati</taxon>
        <taxon>Actinomycetota</taxon>
        <taxon>Actinomycetes</taxon>
        <taxon>Kitasatosporales</taxon>
        <taxon>Streptomycetaceae</taxon>
        <taxon>Streptomyces</taxon>
    </lineage>
</organism>
<keyword evidence="7 8" id="KW-0472">Membrane</keyword>
<evidence type="ECO:0000259" key="9">
    <source>
        <dbReference type="PROSITE" id="PS50850"/>
    </source>
</evidence>
<comment type="caution">
    <text evidence="10">The sequence shown here is derived from an EMBL/GenBank/DDBJ whole genome shotgun (WGS) entry which is preliminary data.</text>
</comment>
<comment type="subcellular location">
    <subcellularLocation>
        <location evidence="1">Cell membrane</location>
        <topology evidence="1">Multi-pass membrane protein</topology>
    </subcellularLocation>
</comment>
<dbReference type="InterPro" id="IPR011701">
    <property type="entry name" value="MFS"/>
</dbReference>
<dbReference type="Pfam" id="PF07690">
    <property type="entry name" value="MFS_1"/>
    <property type="match status" value="1"/>
</dbReference>
<keyword evidence="6 8" id="KW-1133">Transmembrane helix</keyword>
<evidence type="ECO:0000313" key="10">
    <source>
        <dbReference type="EMBL" id="GGY61965.1"/>
    </source>
</evidence>
<evidence type="ECO:0000313" key="11">
    <source>
        <dbReference type="Proteomes" id="UP000600946"/>
    </source>
</evidence>
<dbReference type="PROSITE" id="PS00216">
    <property type="entry name" value="SUGAR_TRANSPORT_1"/>
    <property type="match status" value="1"/>
</dbReference>
<dbReference type="Proteomes" id="UP000600946">
    <property type="component" value="Unassembled WGS sequence"/>
</dbReference>
<feature type="domain" description="Major facilitator superfamily (MFS) profile" evidence="9">
    <location>
        <begin position="1"/>
        <end position="380"/>
    </location>
</feature>
<comment type="similarity">
    <text evidence="2">Belongs to the major facilitator superfamily. Bcr/CmlA family.</text>
</comment>
<dbReference type="InterPro" id="IPR036259">
    <property type="entry name" value="MFS_trans_sf"/>
</dbReference>
<keyword evidence="11" id="KW-1185">Reference proteome</keyword>
<feature type="transmembrane region" description="Helical" evidence="8">
    <location>
        <begin position="355"/>
        <end position="376"/>
    </location>
</feature>
<reference evidence="11" key="1">
    <citation type="journal article" date="2019" name="Int. J. Syst. Evol. Microbiol.">
        <title>The Global Catalogue of Microorganisms (GCM) 10K type strain sequencing project: providing services to taxonomists for standard genome sequencing and annotation.</title>
        <authorList>
            <consortium name="The Broad Institute Genomics Platform"/>
            <consortium name="The Broad Institute Genome Sequencing Center for Infectious Disease"/>
            <person name="Wu L."/>
            <person name="Ma J."/>
        </authorList>
    </citation>
    <scope>NUCLEOTIDE SEQUENCE [LARGE SCALE GENOMIC DNA]</scope>
    <source>
        <strain evidence="11">JCM 4594</strain>
    </source>
</reference>
<dbReference type="InterPro" id="IPR005829">
    <property type="entry name" value="Sugar_transporter_CS"/>
</dbReference>
<evidence type="ECO:0000256" key="5">
    <source>
        <dbReference type="ARBA" id="ARBA00022692"/>
    </source>
</evidence>
<keyword evidence="5 8" id="KW-0812">Transmembrane</keyword>
<keyword evidence="3" id="KW-0813">Transport</keyword>
<evidence type="ECO:0000256" key="8">
    <source>
        <dbReference type="SAM" id="Phobius"/>
    </source>
</evidence>
<evidence type="ECO:0000256" key="4">
    <source>
        <dbReference type="ARBA" id="ARBA00022475"/>
    </source>
</evidence>
<feature type="transmembrane region" description="Helical" evidence="8">
    <location>
        <begin position="27"/>
        <end position="51"/>
    </location>
</feature>
<feature type="transmembrane region" description="Helical" evidence="8">
    <location>
        <begin position="294"/>
        <end position="314"/>
    </location>
</feature>
<dbReference type="PANTHER" id="PTHR23502">
    <property type="entry name" value="MAJOR FACILITATOR SUPERFAMILY"/>
    <property type="match status" value="1"/>
</dbReference>
<evidence type="ECO:0000256" key="3">
    <source>
        <dbReference type="ARBA" id="ARBA00022448"/>
    </source>
</evidence>
<protein>
    <submittedName>
        <fullName evidence="10">Bcr/CflA family drug resistance efflux transporter</fullName>
    </submittedName>
</protein>
<proteinExistence type="inferred from homology"/>
<dbReference type="EMBL" id="BMUU01000015">
    <property type="protein sequence ID" value="GGY61965.1"/>
    <property type="molecule type" value="Genomic_DNA"/>
</dbReference>
<feature type="transmembrane region" description="Helical" evidence="8">
    <location>
        <begin position="326"/>
        <end position="349"/>
    </location>
</feature>
<dbReference type="SUPFAM" id="SSF103473">
    <property type="entry name" value="MFS general substrate transporter"/>
    <property type="match status" value="1"/>
</dbReference>
<evidence type="ECO:0000256" key="7">
    <source>
        <dbReference type="ARBA" id="ARBA00023136"/>
    </source>
</evidence>
<feature type="transmembrane region" description="Helical" evidence="8">
    <location>
        <begin position="235"/>
        <end position="254"/>
    </location>
</feature>
<dbReference type="InterPro" id="IPR004812">
    <property type="entry name" value="Efflux_drug-R_Bcr/CmlA"/>
</dbReference>
<feature type="transmembrane region" description="Helical" evidence="8">
    <location>
        <begin position="198"/>
        <end position="223"/>
    </location>
</feature>
<feature type="transmembrane region" description="Helical" evidence="8">
    <location>
        <begin position="266"/>
        <end position="288"/>
    </location>
</feature>
<feature type="transmembrane region" description="Helical" evidence="8">
    <location>
        <begin position="121"/>
        <end position="140"/>
    </location>
</feature>